<keyword evidence="1" id="KW-0001">2Fe-2S</keyword>
<dbReference type="PROSITE" id="PS51296">
    <property type="entry name" value="RIESKE"/>
    <property type="match status" value="1"/>
</dbReference>
<sequence>MLSAAMNERLTRVGPGTPGGELMRRYWIPIAPYSQLDAENPVHKVRVLGEDLVLYKDKSGTLGLIGDRCLHRNVDLRFGIPDSCGLRCPYHGWLFNEDGKCVERPMEATPRGEIKQKLKAYPAQELGGLVFAYLGPLPAPALPRWDLFVWPNAIRQIAIMKIDCNWLQCHENTGDPTHSAWAHGHMFQYVLEKQGRYEDAAARAEHTLHTRLKTGIGIKELYANQSTHGISKGVRYSKELGAEEDYTREHSTVIFPFFTQTGKTGAPRSEYQIRVPIDDEHTYHICYQVYAAPPGVDAPKQDSVPWYEPPRYDEHGKPILDYVLAQDALVWDAQGAITDRSKELLGRTDIPIVLLRKQLDEQIRRVEEGLEPINFWRDASPDIIYGSGEAPDFSKPLLKHNFRKLYHRGFFNDDADRYGPIIEDVKDLHRRIEEAEIAAREASPSTT</sequence>
<dbReference type="RefSeq" id="WP_061133795.1">
    <property type="nucleotide sequence ID" value="NZ_FCNX02000003.1"/>
</dbReference>
<dbReference type="STRING" id="1777138.AWB77_01525"/>
<evidence type="ECO:0000256" key="2">
    <source>
        <dbReference type="ARBA" id="ARBA00022723"/>
    </source>
</evidence>
<accession>A0A158A928</accession>
<dbReference type="Pfam" id="PF00355">
    <property type="entry name" value="Rieske"/>
    <property type="match status" value="1"/>
</dbReference>
<evidence type="ECO:0000259" key="6">
    <source>
        <dbReference type="PROSITE" id="PS51296"/>
    </source>
</evidence>
<comment type="caution">
    <text evidence="7">The sequence shown here is derived from an EMBL/GenBank/DDBJ whole genome shotgun (WGS) entry which is preliminary data.</text>
</comment>
<keyword evidence="3" id="KW-0560">Oxidoreductase</keyword>
<gene>
    <name evidence="7" type="ORF">AWB77_01525</name>
</gene>
<keyword evidence="5" id="KW-0411">Iron-sulfur</keyword>
<dbReference type="InterPro" id="IPR017941">
    <property type="entry name" value="Rieske_2Fe-2S"/>
</dbReference>
<dbReference type="Pfam" id="PF19301">
    <property type="entry name" value="LigXa_C"/>
    <property type="match status" value="1"/>
</dbReference>
<dbReference type="Gene3D" id="2.102.10.10">
    <property type="entry name" value="Rieske [2Fe-2S] iron-sulphur domain"/>
    <property type="match status" value="1"/>
</dbReference>
<keyword evidence="8" id="KW-1185">Reference proteome</keyword>
<keyword evidence="2" id="KW-0479">Metal-binding</keyword>
<organism evidence="7 8">
    <name type="scientific">Caballeronia fortuita</name>
    <dbReference type="NCBI Taxonomy" id="1777138"/>
    <lineage>
        <taxon>Bacteria</taxon>
        <taxon>Pseudomonadati</taxon>
        <taxon>Pseudomonadota</taxon>
        <taxon>Betaproteobacteria</taxon>
        <taxon>Burkholderiales</taxon>
        <taxon>Burkholderiaceae</taxon>
        <taxon>Caballeronia</taxon>
    </lineage>
</organism>
<dbReference type="InterPro" id="IPR045623">
    <property type="entry name" value="LigXa_C"/>
</dbReference>
<dbReference type="GO" id="GO:0046872">
    <property type="term" value="F:metal ion binding"/>
    <property type="evidence" value="ECO:0007669"/>
    <property type="project" value="UniProtKB-KW"/>
</dbReference>
<dbReference type="AlphaFoldDB" id="A0A158A928"/>
<keyword evidence="4" id="KW-0408">Iron</keyword>
<dbReference type="Gene3D" id="3.90.380.10">
    <property type="entry name" value="Naphthalene 1,2-dioxygenase Alpha Subunit, Chain A, domain 1"/>
    <property type="match status" value="1"/>
</dbReference>
<dbReference type="Proteomes" id="UP000054903">
    <property type="component" value="Unassembled WGS sequence"/>
</dbReference>
<evidence type="ECO:0000313" key="7">
    <source>
        <dbReference type="EMBL" id="SAK54362.1"/>
    </source>
</evidence>
<dbReference type="OrthoDB" id="9769355at2"/>
<evidence type="ECO:0000256" key="3">
    <source>
        <dbReference type="ARBA" id="ARBA00023002"/>
    </source>
</evidence>
<dbReference type="InterPro" id="IPR050584">
    <property type="entry name" value="Cholesterol_7-desaturase"/>
</dbReference>
<protein>
    <submittedName>
        <fullName evidence="7">Rieske (2Fe-2S) domain-containing protein</fullName>
    </submittedName>
</protein>
<dbReference type="InterPro" id="IPR036922">
    <property type="entry name" value="Rieske_2Fe-2S_sf"/>
</dbReference>
<dbReference type="GO" id="GO:0016491">
    <property type="term" value="F:oxidoreductase activity"/>
    <property type="evidence" value="ECO:0007669"/>
    <property type="project" value="UniProtKB-KW"/>
</dbReference>
<dbReference type="SUPFAM" id="SSF55961">
    <property type="entry name" value="Bet v1-like"/>
    <property type="match status" value="1"/>
</dbReference>
<name>A0A158A928_9BURK</name>
<feature type="domain" description="Rieske" evidence="6">
    <location>
        <begin position="27"/>
        <end position="132"/>
    </location>
</feature>
<dbReference type="PANTHER" id="PTHR21266">
    <property type="entry name" value="IRON-SULFUR DOMAIN CONTAINING PROTEIN"/>
    <property type="match status" value="1"/>
</dbReference>
<evidence type="ECO:0000256" key="4">
    <source>
        <dbReference type="ARBA" id="ARBA00023004"/>
    </source>
</evidence>
<dbReference type="EMBL" id="FCNX02000003">
    <property type="protein sequence ID" value="SAK54362.1"/>
    <property type="molecule type" value="Genomic_DNA"/>
</dbReference>
<reference evidence="7" key="1">
    <citation type="submission" date="2016-01" db="EMBL/GenBank/DDBJ databases">
        <authorList>
            <person name="Peeters C."/>
        </authorList>
    </citation>
    <scope>NUCLEOTIDE SEQUENCE</scope>
    <source>
        <strain evidence="7">LMG 29320</strain>
    </source>
</reference>
<dbReference type="GO" id="GO:0051537">
    <property type="term" value="F:2 iron, 2 sulfur cluster binding"/>
    <property type="evidence" value="ECO:0007669"/>
    <property type="project" value="UniProtKB-KW"/>
</dbReference>
<proteinExistence type="predicted"/>
<dbReference type="SUPFAM" id="SSF50022">
    <property type="entry name" value="ISP domain"/>
    <property type="match status" value="1"/>
</dbReference>
<evidence type="ECO:0000313" key="8">
    <source>
        <dbReference type="Proteomes" id="UP000054903"/>
    </source>
</evidence>
<evidence type="ECO:0000256" key="5">
    <source>
        <dbReference type="ARBA" id="ARBA00023014"/>
    </source>
</evidence>
<evidence type="ECO:0000256" key="1">
    <source>
        <dbReference type="ARBA" id="ARBA00022714"/>
    </source>
</evidence>
<dbReference type="PANTHER" id="PTHR21266:SF59">
    <property type="entry name" value="BLR4922 PROTEIN"/>
    <property type="match status" value="1"/>
</dbReference>